<dbReference type="PRINTS" id="PR00119">
    <property type="entry name" value="CATATPASE"/>
</dbReference>
<protein>
    <submittedName>
        <fullName evidence="13">Cation-translocating P-type ATPase</fullName>
    </submittedName>
</protein>
<dbReference type="InterPro" id="IPR001757">
    <property type="entry name" value="P_typ_ATPase"/>
</dbReference>
<dbReference type="SUPFAM" id="SSF56784">
    <property type="entry name" value="HAD-like"/>
    <property type="match status" value="1"/>
</dbReference>
<dbReference type="SUPFAM" id="SSF81653">
    <property type="entry name" value="Calcium ATPase, transduction domain A"/>
    <property type="match status" value="1"/>
</dbReference>
<dbReference type="GO" id="GO:0005391">
    <property type="term" value="F:P-type sodium:potassium-exchanging transporter activity"/>
    <property type="evidence" value="ECO:0007669"/>
    <property type="project" value="TreeGrafter"/>
</dbReference>
<dbReference type="GO" id="GO:1990573">
    <property type="term" value="P:potassium ion import across plasma membrane"/>
    <property type="evidence" value="ECO:0007669"/>
    <property type="project" value="TreeGrafter"/>
</dbReference>
<evidence type="ECO:0000256" key="7">
    <source>
        <dbReference type="ARBA" id="ARBA00022840"/>
    </source>
</evidence>
<dbReference type="FunFam" id="3.40.50.1000:FF:000028">
    <property type="entry name" value="Calcium-transporting P-type ATPase, putative"/>
    <property type="match status" value="1"/>
</dbReference>
<dbReference type="Pfam" id="PF00122">
    <property type="entry name" value="E1-E2_ATPase"/>
    <property type="match status" value="1"/>
</dbReference>
<dbReference type="Gene3D" id="1.20.1110.10">
    <property type="entry name" value="Calcium-transporting ATPase, transmembrane domain"/>
    <property type="match status" value="1"/>
</dbReference>
<dbReference type="InterPro" id="IPR004014">
    <property type="entry name" value="ATPase_P-typ_cation-transptr_N"/>
</dbReference>
<dbReference type="GO" id="GO:0005886">
    <property type="term" value="C:plasma membrane"/>
    <property type="evidence" value="ECO:0007669"/>
    <property type="project" value="UniProtKB-SubCell"/>
</dbReference>
<evidence type="ECO:0000256" key="11">
    <source>
        <dbReference type="SAM" id="Phobius"/>
    </source>
</evidence>
<feature type="transmembrane region" description="Helical" evidence="11">
    <location>
        <begin position="92"/>
        <end position="112"/>
    </location>
</feature>
<dbReference type="Pfam" id="PF00689">
    <property type="entry name" value="Cation_ATPase_C"/>
    <property type="match status" value="1"/>
</dbReference>
<accession>A0A5B2TJM6</accession>
<dbReference type="PANTHER" id="PTHR43294">
    <property type="entry name" value="SODIUM/POTASSIUM-TRANSPORTING ATPASE SUBUNIT ALPHA"/>
    <property type="match status" value="1"/>
</dbReference>
<feature type="transmembrane region" description="Helical" evidence="11">
    <location>
        <begin position="898"/>
        <end position="922"/>
    </location>
</feature>
<feature type="transmembrane region" description="Helical" evidence="11">
    <location>
        <begin position="259"/>
        <end position="278"/>
    </location>
</feature>
<dbReference type="GO" id="GO:0016887">
    <property type="term" value="F:ATP hydrolysis activity"/>
    <property type="evidence" value="ECO:0007669"/>
    <property type="project" value="InterPro"/>
</dbReference>
<dbReference type="InterPro" id="IPR059000">
    <property type="entry name" value="ATPase_P-type_domA"/>
</dbReference>
<evidence type="ECO:0000259" key="12">
    <source>
        <dbReference type="SMART" id="SM00831"/>
    </source>
</evidence>
<dbReference type="SFLD" id="SFLDF00027">
    <property type="entry name" value="p-type_atpase"/>
    <property type="match status" value="1"/>
</dbReference>
<evidence type="ECO:0000256" key="5">
    <source>
        <dbReference type="ARBA" id="ARBA00022723"/>
    </source>
</evidence>
<sequence length="939" mass="99089">MSENGLRDAMEAYRRPAAEVLADLGSDLRRGLSSDEARIRARRHGRNELGAEAPVPAWRKFLRQFQDVLVILLIIAAMVSALLWLLEPEAALPYEAIAILAVVLLNAVMGYFQQARAEQAVAALRQMSAAQAKVLRDGKQQSIPAAELVPGDVIVIEEGDTIPADARLIHSAALQAAEAALTGESLPVSKNTAAIASEVGIGDRANMVFSGTAVTYGHGRAVVTATGMKSEMGRIAGLLKAEPEDTTPLQKELDRVGRTLGIVVITIAVLMVGTILLVEDVHGARAIFDVLILGVALAVAAVPEGLPAVVTAVLSIGVQRMARRRAIVRHLAAVETLGSADIIASDKTGTLTRNEMTVRRVVTASGAVELGGAGYVPEGEVRRADGGVVEGALRAELARALSAADRANNAVLQEAEAGRWAVQGDPTEGALIVAARKVGLEKEALDARFGRVAEVPFSSERKLMSTVHQDAERQDRLVAFTKGAPDILLERCTHELTGDTARPLTTERRAAIMRANEDLAGQALRTLGIAFRSLPSNGTGPDGLTEELERGLVFLGLIGMIDPPRAEAKRAVARARGAGIRPIMITGDHPRTAAAIAAELGIAGDGRAVTGTELQAMPEEELAGTVREISVFARVNPEHKLRIVKALQGAGATVAMTGDGVNDAPALKTADIGIAMGITGTDVSKEAADMVLADDNFATIVAAVEEGRAIFANIRKFLRYLLSSNIGEVATMFFGVLLADFIGLTAPGGSGVVLPLLATQILWINLVTDGAPALALGMDPADGGSMGRPPRPRGEGVVTRRMWAGIFLVGLIMAAGTLLVLDMSLPGGMIEGSGDLRYGQTMAFTTLTLFQLFNVLNARSDEDSAFRGLFANHWLWAAIGFSLLLHVAVIYTPFLRDAFSTVALGAEDWLLCALVASSVLWLRELSKLLTHRVAGPGAR</sequence>
<dbReference type="GO" id="GO:0030007">
    <property type="term" value="P:intracellular potassium ion homeostasis"/>
    <property type="evidence" value="ECO:0007669"/>
    <property type="project" value="TreeGrafter"/>
</dbReference>
<dbReference type="GO" id="GO:0006883">
    <property type="term" value="P:intracellular sodium ion homeostasis"/>
    <property type="evidence" value="ECO:0007669"/>
    <property type="project" value="TreeGrafter"/>
</dbReference>
<feature type="transmembrane region" description="Helical" evidence="11">
    <location>
        <begin position="717"/>
        <end position="742"/>
    </location>
</feature>
<dbReference type="Pfam" id="PF00690">
    <property type="entry name" value="Cation_ATPase_N"/>
    <property type="match status" value="1"/>
</dbReference>
<keyword evidence="6" id="KW-0547">Nucleotide-binding</keyword>
<evidence type="ECO:0000256" key="2">
    <source>
        <dbReference type="ARBA" id="ARBA00005675"/>
    </source>
</evidence>
<dbReference type="GO" id="GO:0005524">
    <property type="term" value="F:ATP binding"/>
    <property type="evidence" value="ECO:0007669"/>
    <property type="project" value="UniProtKB-KW"/>
</dbReference>
<dbReference type="SFLD" id="SFLDG00002">
    <property type="entry name" value="C1.7:_P-type_atpase_like"/>
    <property type="match status" value="1"/>
</dbReference>
<keyword evidence="4 11" id="KW-0812">Transmembrane</keyword>
<organism evidence="13 14">
    <name type="scientific">Teichococcus oryzae</name>
    <dbReference type="NCBI Taxonomy" id="1608942"/>
    <lineage>
        <taxon>Bacteria</taxon>
        <taxon>Pseudomonadati</taxon>
        <taxon>Pseudomonadota</taxon>
        <taxon>Alphaproteobacteria</taxon>
        <taxon>Acetobacterales</taxon>
        <taxon>Roseomonadaceae</taxon>
        <taxon>Roseomonas</taxon>
    </lineage>
</organism>
<evidence type="ECO:0000256" key="8">
    <source>
        <dbReference type="ARBA" id="ARBA00022967"/>
    </source>
</evidence>
<feature type="domain" description="Cation-transporting P-type ATPase N-terminal" evidence="12">
    <location>
        <begin position="11"/>
        <end position="85"/>
    </location>
</feature>
<evidence type="ECO:0000256" key="9">
    <source>
        <dbReference type="ARBA" id="ARBA00022989"/>
    </source>
</evidence>
<feature type="transmembrane region" description="Helical" evidence="11">
    <location>
        <begin position="802"/>
        <end position="821"/>
    </location>
</feature>
<dbReference type="NCBIfam" id="TIGR01494">
    <property type="entry name" value="ATPase_P-type"/>
    <property type="match status" value="3"/>
</dbReference>
<feature type="transmembrane region" description="Helical" evidence="11">
    <location>
        <begin position="290"/>
        <end position="316"/>
    </location>
</feature>
<dbReference type="PRINTS" id="PR00120">
    <property type="entry name" value="HATPASE"/>
</dbReference>
<gene>
    <name evidence="13" type="ORF">F0Q34_02910</name>
</gene>
<dbReference type="GO" id="GO:0036376">
    <property type="term" value="P:sodium ion export across plasma membrane"/>
    <property type="evidence" value="ECO:0007669"/>
    <property type="project" value="TreeGrafter"/>
</dbReference>
<dbReference type="InterPro" id="IPR023298">
    <property type="entry name" value="ATPase_P-typ_TM_dom_sf"/>
</dbReference>
<dbReference type="PROSITE" id="PS00154">
    <property type="entry name" value="ATPASE_E1_E2"/>
    <property type="match status" value="1"/>
</dbReference>
<dbReference type="PANTHER" id="PTHR43294:SF20">
    <property type="entry name" value="P-TYPE ATPASE"/>
    <property type="match status" value="1"/>
</dbReference>
<feature type="transmembrane region" description="Helical" evidence="11">
    <location>
        <begin position="68"/>
        <end position="86"/>
    </location>
</feature>
<keyword evidence="3" id="KW-1003">Cell membrane</keyword>
<feature type="transmembrane region" description="Helical" evidence="11">
    <location>
        <begin position="841"/>
        <end position="858"/>
    </location>
</feature>
<dbReference type="InterPro" id="IPR023214">
    <property type="entry name" value="HAD_sf"/>
</dbReference>
<dbReference type="FunFam" id="2.70.150.10:FF:000016">
    <property type="entry name" value="Calcium-transporting P-type ATPase putative"/>
    <property type="match status" value="1"/>
</dbReference>
<dbReference type="InterPro" id="IPR044492">
    <property type="entry name" value="P_typ_ATPase_HD_dom"/>
</dbReference>
<evidence type="ECO:0000313" key="13">
    <source>
        <dbReference type="EMBL" id="KAA2214666.1"/>
    </source>
</evidence>
<dbReference type="Pfam" id="PF13246">
    <property type="entry name" value="Cation_ATPase"/>
    <property type="match status" value="1"/>
</dbReference>
<keyword evidence="14" id="KW-1185">Reference proteome</keyword>
<evidence type="ECO:0000256" key="6">
    <source>
        <dbReference type="ARBA" id="ARBA00022741"/>
    </source>
</evidence>
<dbReference type="InterPro" id="IPR006068">
    <property type="entry name" value="ATPase_P-typ_cation-transptr_C"/>
</dbReference>
<reference evidence="13 14" key="1">
    <citation type="journal article" date="2015" name="Int. J. Syst. Evol. Microbiol.">
        <title>Roseomonas oryzae sp. nov., isolated from paddy rhizosphere soil.</title>
        <authorList>
            <person name="Ramaprasad E.V."/>
            <person name="Sasikala Ch."/>
            <person name="Ramana Ch.V."/>
        </authorList>
    </citation>
    <scope>NUCLEOTIDE SEQUENCE [LARGE SCALE GENOMIC DNA]</scope>
    <source>
        <strain evidence="13 14">KCTC 42542</strain>
    </source>
</reference>
<evidence type="ECO:0000256" key="10">
    <source>
        <dbReference type="ARBA" id="ARBA00023136"/>
    </source>
</evidence>
<comment type="caution">
    <text evidence="13">The sequence shown here is derived from an EMBL/GenBank/DDBJ whole genome shotgun (WGS) entry which is preliminary data.</text>
</comment>
<comment type="similarity">
    <text evidence="2">Belongs to the cation transport ATPase (P-type) (TC 3.A.3) family. Type IIA subfamily.</text>
</comment>
<evidence type="ECO:0000256" key="4">
    <source>
        <dbReference type="ARBA" id="ARBA00022692"/>
    </source>
</evidence>
<comment type="subcellular location">
    <subcellularLocation>
        <location evidence="1">Cell membrane</location>
        <topology evidence="1">Multi-pass membrane protein</topology>
    </subcellularLocation>
</comment>
<dbReference type="Gene3D" id="3.40.1110.10">
    <property type="entry name" value="Calcium-transporting ATPase, cytoplasmic domain N"/>
    <property type="match status" value="1"/>
</dbReference>
<feature type="transmembrane region" description="Helical" evidence="11">
    <location>
        <begin position="870"/>
        <end position="892"/>
    </location>
</feature>
<dbReference type="SFLD" id="SFLDS00003">
    <property type="entry name" value="Haloacid_Dehalogenase"/>
    <property type="match status" value="1"/>
</dbReference>
<dbReference type="RefSeq" id="WP_149810621.1">
    <property type="nucleotide sequence ID" value="NZ_VUKA01000001.1"/>
</dbReference>
<dbReference type="InterPro" id="IPR008250">
    <property type="entry name" value="ATPase_P-typ_transduc_dom_A_sf"/>
</dbReference>
<proteinExistence type="inferred from homology"/>
<dbReference type="AlphaFoldDB" id="A0A5B2TJM6"/>
<dbReference type="InterPro" id="IPR018303">
    <property type="entry name" value="ATPase_P-typ_P_site"/>
</dbReference>
<dbReference type="InterPro" id="IPR036412">
    <property type="entry name" value="HAD-like_sf"/>
</dbReference>
<dbReference type="SUPFAM" id="SSF81665">
    <property type="entry name" value="Calcium ATPase, transmembrane domain M"/>
    <property type="match status" value="1"/>
</dbReference>
<dbReference type="Gene3D" id="3.40.50.1000">
    <property type="entry name" value="HAD superfamily/HAD-like"/>
    <property type="match status" value="1"/>
</dbReference>
<dbReference type="Gene3D" id="2.70.150.10">
    <property type="entry name" value="Calcium-transporting ATPase, cytoplasmic transduction domain A"/>
    <property type="match status" value="1"/>
</dbReference>
<dbReference type="InterPro" id="IPR050510">
    <property type="entry name" value="Cation_transp_ATPase_P-type"/>
</dbReference>
<dbReference type="GO" id="GO:0046872">
    <property type="term" value="F:metal ion binding"/>
    <property type="evidence" value="ECO:0007669"/>
    <property type="project" value="UniProtKB-KW"/>
</dbReference>
<keyword evidence="9 11" id="KW-1133">Transmembrane helix</keyword>
<keyword evidence="7" id="KW-0067">ATP-binding</keyword>
<evidence type="ECO:0000256" key="1">
    <source>
        <dbReference type="ARBA" id="ARBA00004651"/>
    </source>
</evidence>
<evidence type="ECO:0000256" key="3">
    <source>
        <dbReference type="ARBA" id="ARBA00022475"/>
    </source>
</evidence>
<dbReference type="InterPro" id="IPR023299">
    <property type="entry name" value="ATPase_P-typ_cyto_dom_N"/>
</dbReference>
<dbReference type="GO" id="GO:1902600">
    <property type="term" value="P:proton transmembrane transport"/>
    <property type="evidence" value="ECO:0007669"/>
    <property type="project" value="TreeGrafter"/>
</dbReference>
<name>A0A5B2TJM6_9PROT</name>
<evidence type="ECO:0000313" key="14">
    <source>
        <dbReference type="Proteomes" id="UP000322110"/>
    </source>
</evidence>
<dbReference type="OrthoDB" id="391538at2"/>
<keyword evidence="10 11" id="KW-0472">Membrane</keyword>
<keyword evidence="8" id="KW-1278">Translocase</keyword>
<dbReference type="SUPFAM" id="SSF81660">
    <property type="entry name" value="Metal cation-transporting ATPase, ATP-binding domain N"/>
    <property type="match status" value="1"/>
</dbReference>
<dbReference type="EMBL" id="VUKA01000001">
    <property type="protein sequence ID" value="KAA2214666.1"/>
    <property type="molecule type" value="Genomic_DNA"/>
</dbReference>
<keyword evidence="5" id="KW-0479">Metal-binding</keyword>
<dbReference type="Proteomes" id="UP000322110">
    <property type="component" value="Unassembled WGS sequence"/>
</dbReference>
<dbReference type="SMART" id="SM00831">
    <property type="entry name" value="Cation_ATPase_N"/>
    <property type="match status" value="1"/>
</dbReference>